<dbReference type="Proteomes" id="UP000308197">
    <property type="component" value="Unassembled WGS sequence"/>
</dbReference>
<name>A0A5C3P1J4_9APHY</name>
<protein>
    <submittedName>
        <fullName evidence="1">Uncharacterized protein</fullName>
    </submittedName>
</protein>
<reference evidence="1 2" key="1">
    <citation type="journal article" date="2019" name="Nat. Ecol. Evol.">
        <title>Megaphylogeny resolves global patterns of mushroom evolution.</title>
        <authorList>
            <person name="Varga T."/>
            <person name="Krizsan K."/>
            <person name="Foldi C."/>
            <person name="Dima B."/>
            <person name="Sanchez-Garcia M."/>
            <person name="Sanchez-Ramirez S."/>
            <person name="Szollosi G.J."/>
            <person name="Szarkandi J.G."/>
            <person name="Papp V."/>
            <person name="Albert L."/>
            <person name="Andreopoulos W."/>
            <person name="Angelini C."/>
            <person name="Antonin V."/>
            <person name="Barry K.W."/>
            <person name="Bougher N.L."/>
            <person name="Buchanan P."/>
            <person name="Buyck B."/>
            <person name="Bense V."/>
            <person name="Catcheside P."/>
            <person name="Chovatia M."/>
            <person name="Cooper J."/>
            <person name="Damon W."/>
            <person name="Desjardin D."/>
            <person name="Finy P."/>
            <person name="Geml J."/>
            <person name="Haridas S."/>
            <person name="Hughes K."/>
            <person name="Justo A."/>
            <person name="Karasinski D."/>
            <person name="Kautmanova I."/>
            <person name="Kiss B."/>
            <person name="Kocsube S."/>
            <person name="Kotiranta H."/>
            <person name="LaButti K.M."/>
            <person name="Lechner B.E."/>
            <person name="Liimatainen K."/>
            <person name="Lipzen A."/>
            <person name="Lukacs Z."/>
            <person name="Mihaltcheva S."/>
            <person name="Morgado L.N."/>
            <person name="Niskanen T."/>
            <person name="Noordeloos M.E."/>
            <person name="Ohm R.A."/>
            <person name="Ortiz-Santana B."/>
            <person name="Ovrebo C."/>
            <person name="Racz N."/>
            <person name="Riley R."/>
            <person name="Savchenko A."/>
            <person name="Shiryaev A."/>
            <person name="Soop K."/>
            <person name="Spirin V."/>
            <person name="Szebenyi C."/>
            <person name="Tomsovsky M."/>
            <person name="Tulloss R.E."/>
            <person name="Uehling J."/>
            <person name="Grigoriev I.V."/>
            <person name="Vagvolgyi C."/>
            <person name="Papp T."/>
            <person name="Martin F.M."/>
            <person name="Miettinen O."/>
            <person name="Hibbett D.S."/>
            <person name="Nagy L.G."/>
        </authorList>
    </citation>
    <scope>NUCLEOTIDE SEQUENCE [LARGE SCALE GENOMIC DNA]</scope>
    <source>
        <strain evidence="1 2">HHB13444</strain>
    </source>
</reference>
<sequence>DDDDEGFVDERKEMGADKQADLEESILPVKLVLTKIRTLAYKILNSSTVLLPAWHDVVEKCGLEPRVLPRDVRTCWNSTFQMLEVALEYRQAIETITGSKK</sequence>
<gene>
    <name evidence="1" type="ORF">K466DRAFT_469818</name>
</gene>
<dbReference type="EMBL" id="ML211990">
    <property type="protein sequence ID" value="TFK79583.1"/>
    <property type="molecule type" value="Genomic_DNA"/>
</dbReference>
<evidence type="ECO:0000313" key="1">
    <source>
        <dbReference type="EMBL" id="TFK79583.1"/>
    </source>
</evidence>
<keyword evidence="2" id="KW-1185">Reference proteome</keyword>
<dbReference type="AlphaFoldDB" id="A0A5C3P1J4"/>
<feature type="non-terminal residue" evidence="1">
    <location>
        <position position="101"/>
    </location>
</feature>
<evidence type="ECO:0000313" key="2">
    <source>
        <dbReference type="Proteomes" id="UP000308197"/>
    </source>
</evidence>
<dbReference type="InParanoid" id="A0A5C3P1J4"/>
<organism evidence="1 2">
    <name type="scientific">Polyporus arcularius HHB13444</name>
    <dbReference type="NCBI Taxonomy" id="1314778"/>
    <lineage>
        <taxon>Eukaryota</taxon>
        <taxon>Fungi</taxon>
        <taxon>Dikarya</taxon>
        <taxon>Basidiomycota</taxon>
        <taxon>Agaricomycotina</taxon>
        <taxon>Agaricomycetes</taxon>
        <taxon>Polyporales</taxon>
        <taxon>Polyporaceae</taxon>
        <taxon>Polyporus</taxon>
    </lineage>
</organism>
<proteinExistence type="predicted"/>
<feature type="non-terminal residue" evidence="1">
    <location>
        <position position="1"/>
    </location>
</feature>
<accession>A0A5C3P1J4</accession>